<organism evidence="1 2">
    <name type="scientific">Glossina austeni</name>
    <name type="common">Savannah tsetse fly</name>
    <dbReference type="NCBI Taxonomy" id="7395"/>
    <lineage>
        <taxon>Eukaryota</taxon>
        <taxon>Metazoa</taxon>
        <taxon>Ecdysozoa</taxon>
        <taxon>Arthropoda</taxon>
        <taxon>Hexapoda</taxon>
        <taxon>Insecta</taxon>
        <taxon>Pterygota</taxon>
        <taxon>Neoptera</taxon>
        <taxon>Endopterygota</taxon>
        <taxon>Diptera</taxon>
        <taxon>Brachycera</taxon>
        <taxon>Muscomorpha</taxon>
        <taxon>Hippoboscoidea</taxon>
        <taxon>Glossinidae</taxon>
        <taxon>Glossina</taxon>
    </lineage>
</organism>
<proteinExistence type="predicted"/>
<dbReference type="AlphaFoldDB" id="A0A1A9UP93"/>
<keyword evidence="2" id="KW-1185">Reference proteome</keyword>
<reference evidence="1" key="1">
    <citation type="submission" date="2020-05" db="UniProtKB">
        <authorList>
            <consortium name="EnsemblMetazoa"/>
        </authorList>
    </citation>
    <scope>IDENTIFICATION</scope>
    <source>
        <strain evidence="1">TTRI</strain>
    </source>
</reference>
<dbReference type="VEuPathDB" id="VectorBase:GAUT011041"/>
<dbReference type="EnsemblMetazoa" id="GAUT011041-RA">
    <property type="protein sequence ID" value="GAUT011041-PA"/>
    <property type="gene ID" value="GAUT011041"/>
</dbReference>
<dbReference type="Proteomes" id="UP000078200">
    <property type="component" value="Unassembled WGS sequence"/>
</dbReference>
<accession>A0A1A9UP93</accession>
<protein>
    <submittedName>
        <fullName evidence="1">Uncharacterized protein</fullName>
    </submittedName>
</protein>
<sequence length="115" mass="13347">MSVVLREHCSRTSHPFNPYRRVFVTSTKIEHNLKQLFTPPYNTQCAVDVAYMKEFVTSLSAIVEYLKHFDCSAMHKNVFISLKFGLADITASFMHIQFTIRASLLPYINAYEKHI</sequence>
<evidence type="ECO:0000313" key="1">
    <source>
        <dbReference type="EnsemblMetazoa" id="GAUT011041-PA"/>
    </source>
</evidence>
<name>A0A1A9UP93_GLOAU</name>
<evidence type="ECO:0000313" key="2">
    <source>
        <dbReference type="Proteomes" id="UP000078200"/>
    </source>
</evidence>